<dbReference type="Proteomes" id="UP000189735">
    <property type="component" value="Unassembled WGS sequence"/>
</dbReference>
<feature type="transmembrane region" description="Helical" evidence="1">
    <location>
        <begin position="35"/>
        <end position="55"/>
    </location>
</feature>
<evidence type="ECO:0000313" key="3">
    <source>
        <dbReference type="Proteomes" id="UP000189735"/>
    </source>
</evidence>
<evidence type="ECO:0000256" key="1">
    <source>
        <dbReference type="SAM" id="Phobius"/>
    </source>
</evidence>
<keyword evidence="1" id="KW-0812">Transmembrane</keyword>
<reference evidence="3" key="1">
    <citation type="submission" date="2017-02" db="EMBL/GenBank/DDBJ databases">
        <authorList>
            <person name="Varghese N."/>
            <person name="Submissions S."/>
        </authorList>
    </citation>
    <scope>NUCLEOTIDE SEQUENCE [LARGE SCALE GENOMIC DNA]</scope>
    <source>
        <strain evidence="3">VKM Ac-2052</strain>
    </source>
</reference>
<gene>
    <name evidence="2" type="ORF">SAMN06295879_0319</name>
</gene>
<dbReference type="EMBL" id="FUYG01000001">
    <property type="protein sequence ID" value="SKA81383.1"/>
    <property type="molecule type" value="Genomic_DNA"/>
</dbReference>
<keyword evidence="1" id="KW-0472">Membrane</keyword>
<protein>
    <submittedName>
        <fullName evidence="2">Uncharacterized protein</fullName>
    </submittedName>
</protein>
<accession>A0A1T4WVK7</accession>
<keyword evidence="1" id="KW-1133">Transmembrane helix</keyword>
<proteinExistence type="predicted"/>
<name>A0A1T4WVK7_9MICO</name>
<sequence length="256" mass="25941">MTEVRISERPRGGAGSSAGLFRSFHRARLRAALRVRVPLLVLASAALAAGIWGGITATPPARVDAATQSTGRVADPAVAAPVAQLAGGATDPAAAQAAASPAVVSAAIDPADGQPIASISPVPAVPPQAATPVAPTPLYSISVTARGHQTELDACQWVRMDVGAIAPIVGAHNFCHGDIVLDMTMGEIVSVTGTDLDGDYQITGSRDARAGEDAARATAGLSGDLLFQTCYWDDARGLRLVTAVKVDLSLPPSVVG</sequence>
<evidence type="ECO:0000313" key="2">
    <source>
        <dbReference type="EMBL" id="SKA81383.1"/>
    </source>
</evidence>
<dbReference type="AlphaFoldDB" id="A0A1T4WVK7"/>
<organism evidence="2 3">
    <name type="scientific">Agreia bicolorata</name>
    <dbReference type="NCBI Taxonomy" id="110935"/>
    <lineage>
        <taxon>Bacteria</taxon>
        <taxon>Bacillati</taxon>
        <taxon>Actinomycetota</taxon>
        <taxon>Actinomycetes</taxon>
        <taxon>Micrococcales</taxon>
        <taxon>Microbacteriaceae</taxon>
        <taxon>Agreia</taxon>
    </lineage>
</organism>
<dbReference type="RefSeq" id="WP_139368546.1">
    <property type="nucleotide sequence ID" value="NZ_FUYG01000001.1"/>
</dbReference>